<accession>A0A7D5NBX2</accession>
<dbReference type="AlphaFoldDB" id="A0A7D5NBX2"/>
<organism evidence="1 2">
    <name type="scientific">Candidatus Accumulibacter cognatus</name>
    <dbReference type="NCBI Taxonomy" id="2954383"/>
    <lineage>
        <taxon>Bacteria</taxon>
        <taxon>Pseudomonadati</taxon>
        <taxon>Pseudomonadota</taxon>
        <taxon>Betaproteobacteria</taxon>
        <taxon>Candidatus Accumulibacter</taxon>
    </lineage>
</organism>
<evidence type="ECO:0000313" key="2">
    <source>
        <dbReference type="Proteomes" id="UP000509684"/>
    </source>
</evidence>
<dbReference type="KEGG" id="acog:HWD57_19260"/>
<dbReference type="Proteomes" id="UP000509684">
    <property type="component" value="Chromosome"/>
</dbReference>
<dbReference type="EMBL" id="CP058708">
    <property type="protein sequence ID" value="QLH51695.1"/>
    <property type="molecule type" value="Genomic_DNA"/>
</dbReference>
<proteinExistence type="predicted"/>
<protein>
    <submittedName>
        <fullName evidence="1">Uncharacterized protein</fullName>
    </submittedName>
</protein>
<gene>
    <name evidence="1" type="ORF">HWD57_19260</name>
</gene>
<sequence length="281" mass="31944">MKHSRRGTITDLLREGKSDPEILGVLDKKFPPGSLATSNKAALAGTKWDLEKSGTRVVREKSMHIPKPAQLANSLHRDELVAKLRSFESNPIVERYRARDLAGKSPKELLAFTVDNTIYRAFHHETPSLRYAQWRWHARAEQLSKELNAISSQMAFDRFALELGESLVADWGEKTDRGEPSKMNIGVAMKITNLALKHFTFSSLGRNPSLIEWLHVPWDSFTLLPLRKIWVGQPSIPNTPSQGFVKNLAMYQQLHALISDITQEAGIARIYYEFWAWDTAH</sequence>
<reference evidence="1 2" key="1">
    <citation type="journal article" date="2019" name="Microbiome">
        <title>Annotated bacterial chromosomes from frame-shift-corrected long-read metagenomic data.</title>
        <authorList>
            <person name="Arumugam K."/>
            <person name="Bagci C."/>
            <person name="Bessarab I."/>
            <person name="Beier S."/>
            <person name="Buchfink B."/>
            <person name="Gorska A."/>
            <person name="Qiu G."/>
            <person name="Huson D.H."/>
            <person name="Williams R.B.H."/>
        </authorList>
    </citation>
    <scope>NUCLEOTIDE SEQUENCE [LARGE SCALE GENOMIC DNA]</scope>
    <source>
        <strain evidence="1">SSA1</strain>
    </source>
</reference>
<evidence type="ECO:0000313" key="1">
    <source>
        <dbReference type="EMBL" id="QLH51695.1"/>
    </source>
</evidence>
<name>A0A7D5NBX2_9PROT</name>